<protein>
    <recommendedName>
        <fullName evidence="1">SO2946-like C-terminal domain-containing protein</fullName>
    </recommendedName>
</protein>
<dbReference type="RefSeq" id="WP_015641764.1">
    <property type="nucleotide sequence ID" value="NC_021219.1"/>
</dbReference>
<evidence type="ECO:0000313" key="2">
    <source>
        <dbReference type="EMBL" id="AGL62314.1"/>
    </source>
</evidence>
<gene>
    <name evidence="2" type="ORF">L336_0611</name>
</gene>
<keyword evidence="3" id="KW-1185">Reference proteome</keyword>
<proteinExistence type="predicted"/>
<reference evidence="2 3" key="1">
    <citation type="journal article" date="2013" name="Nat. Biotechnol.">
        <title>Genome sequences of rare, uncultured bacteria obtained by differential coverage binning of multiple metagenomes.</title>
        <authorList>
            <person name="Albertsen M."/>
            <person name="Hugenholtz P."/>
            <person name="Skarshewski A."/>
            <person name="Nielsen K.L."/>
            <person name="Tyson G.W."/>
            <person name="Nielsen P.H."/>
        </authorList>
    </citation>
    <scope>NUCLEOTIDE SEQUENCE [LARGE SCALE GENOMIC DNA]</scope>
    <source>
        <strain evidence="2">TM71</strain>
    </source>
</reference>
<evidence type="ECO:0000313" key="3">
    <source>
        <dbReference type="Proteomes" id="UP000013893"/>
    </source>
</evidence>
<dbReference type="AlphaFoldDB" id="R4PN14"/>
<feature type="domain" description="SO2946-like C-terminal" evidence="1">
    <location>
        <begin position="263"/>
        <end position="433"/>
    </location>
</feature>
<dbReference type="STRING" id="1332188.L336_0611"/>
<dbReference type="InterPro" id="IPR053978">
    <property type="entry name" value="SO2946-like_C"/>
</dbReference>
<name>R4PN14_9BACT</name>
<dbReference type="HOGENOM" id="CLU_614943_0_0_0"/>
<dbReference type="KEGG" id="saal:L336_0611"/>
<dbReference type="Proteomes" id="UP000013893">
    <property type="component" value="Chromosome"/>
</dbReference>
<dbReference type="Pfam" id="PF22237">
    <property type="entry name" value="SO2946-like_C"/>
    <property type="match status" value="1"/>
</dbReference>
<evidence type="ECO:0000259" key="1">
    <source>
        <dbReference type="Pfam" id="PF22237"/>
    </source>
</evidence>
<organism evidence="2 3">
    <name type="scientific">Candidatus Saccharimonas aalborgensis</name>
    <dbReference type="NCBI Taxonomy" id="1332188"/>
    <lineage>
        <taxon>Bacteria</taxon>
        <taxon>Candidatus Saccharimonadota</taxon>
        <taxon>Candidatus Saccharimonadia</taxon>
        <taxon>Candidatus Saccharimonadales</taxon>
        <taxon>Candidatus Saccharimonadaceae</taxon>
        <taxon>Candidatus Saccharimonas</taxon>
    </lineage>
</organism>
<dbReference type="EMBL" id="CP005957">
    <property type="protein sequence ID" value="AGL62314.1"/>
    <property type="molecule type" value="Genomic_DNA"/>
</dbReference>
<accession>R4PN14</accession>
<sequence>MLTADTTNALVKIGTADSTSQVLVLDTNTADPGAGATSTNGAMYYNSTSGKFRCYQGAWTDCITAAGGATLQTAYTASTGGTTPEIKADATRAGFDIQDADTTIAGTLFAVRGSNAGGLGTALFDVSSTGAAQFTVPSASATAFTLQTAASTKLFVADSTSARIYIGGSAVTTNPITLVLSNASSASDPTGVAGSMYYSTAKDAFRCYEAGIWRNCIGNTDSTSGYRYANDLLGSFTTTGDVFASSTGTGAATATSNATIATNRPGTFRSTTGTTTTGRAAFGSTTNALALGGGLTLYETAVNVTTLSGATNRYSMVVGFYDSTTANQVDAVSFVYDEGGVSTGSTASANWQVVTSSNSTRTWTTTTTAVGAGTWVKLGIIVNAAGTSVGFYINGTLVATHTANIPTGTARALGFGSQILKSVGTTARTVDIDYLQAEMEFTTPR</sequence>